<dbReference type="PANTHER" id="PTHR43798">
    <property type="entry name" value="MONOACYLGLYCEROL LIPASE"/>
    <property type="match status" value="1"/>
</dbReference>
<dbReference type="EMBL" id="CP020083">
    <property type="protein sequence ID" value="ASR51498.1"/>
    <property type="molecule type" value="Genomic_DNA"/>
</dbReference>
<feature type="domain" description="AB hydrolase-1" evidence="1">
    <location>
        <begin position="57"/>
        <end position="300"/>
    </location>
</feature>
<dbReference type="Proteomes" id="UP000258016">
    <property type="component" value="Chromosome"/>
</dbReference>
<proteinExistence type="predicted"/>
<dbReference type="InterPro" id="IPR000073">
    <property type="entry name" value="AB_hydrolase_1"/>
</dbReference>
<dbReference type="GeneID" id="303485603"/>
<dbReference type="RefSeq" id="WP_117352161.1">
    <property type="nucleotide sequence ID" value="NZ_CP020083.1"/>
</dbReference>
<dbReference type="InterPro" id="IPR050266">
    <property type="entry name" value="AB_hydrolase_sf"/>
</dbReference>
<sequence>MSEVEGEPPLARFGGSPPPRVPWLAEALATAPDRSEFLCDGAAIELLTWGERGWPGLLFLHGNGGHADWWSFIAPYFAKDRRCAAISWSGMGGSGWRDQYSIEAYARELVGAIDAAGLADAGPPVVIGHSFGGIPLMYAAVHHTDRLRGGIMVDSFVPPPERKKPGWAVSGRNPPRYASEAEILMRYRFAPHQDSAHPDIVDYLARHSVREVAGDMPPGKQWTWRFDPRMWATLDRSAADPLVEQANLPIGMIYGECSALVTADHVSQLASRLPDCRFAAAIPHARHHIMVDEPIALIAALRVGIAALEQKP</sequence>
<reference evidence="2 3" key="1">
    <citation type="submission" date="2017-03" db="EMBL/GenBank/DDBJ databases">
        <title>Complete genome sequence of Blastomonas fulva degrading microcsystin LR.</title>
        <authorList>
            <person name="Lee H.-g."/>
            <person name="Jin L."/>
            <person name="oh H.-M."/>
        </authorList>
    </citation>
    <scope>NUCLEOTIDE SEQUENCE [LARGE SCALE GENOMIC DNA]</scope>
    <source>
        <strain evidence="2 3">T2</strain>
    </source>
</reference>
<dbReference type="PANTHER" id="PTHR43798:SF33">
    <property type="entry name" value="HYDROLASE, PUTATIVE (AFU_ORTHOLOGUE AFUA_2G14860)-RELATED"/>
    <property type="match status" value="1"/>
</dbReference>
<dbReference type="SUPFAM" id="SSF53474">
    <property type="entry name" value="alpha/beta-Hydrolases"/>
    <property type="match status" value="1"/>
</dbReference>
<protein>
    <recommendedName>
        <fullName evidence="1">AB hydrolase-1 domain-containing protein</fullName>
    </recommendedName>
</protein>
<accession>A0ABN5B3C6</accession>
<gene>
    <name evidence="2" type="ORF">B5J99_08480</name>
</gene>
<evidence type="ECO:0000313" key="3">
    <source>
        <dbReference type="Proteomes" id="UP000258016"/>
    </source>
</evidence>
<keyword evidence="3" id="KW-1185">Reference proteome</keyword>
<name>A0ABN5B3C6_9SPHN</name>
<dbReference type="Pfam" id="PF12697">
    <property type="entry name" value="Abhydrolase_6"/>
    <property type="match status" value="1"/>
</dbReference>
<evidence type="ECO:0000313" key="2">
    <source>
        <dbReference type="EMBL" id="ASR51498.1"/>
    </source>
</evidence>
<evidence type="ECO:0000259" key="1">
    <source>
        <dbReference type="Pfam" id="PF12697"/>
    </source>
</evidence>
<organism evidence="2 3">
    <name type="scientific">Blastomonas fulva</name>
    <dbReference type="NCBI Taxonomy" id="1550728"/>
    <lineage>
        <taxon>Bacteria</taxon>
        <taxon>Pseudomonadati</taxon>
        <taxon>Pseudomonadota</taxon>
        <taxon>Alphaproteobacteria</taxon>
        <taxon>Sphingomonadales</taxon>
        <taxon>Sphingomonadaceae</taxon>
        <taxon>Blastomonas</taxon>
    </lineage>
</organism>
<dbReference type="InterPro" id="IPR029058">
    <property type="entry name" value="AB_hydrolase_fold"/>
</dbReference>
<dbReference type="Gene3D" id="3.40.50.1820">
    <property type="entry name" value="alpha/beta hydrolase"/>
    <property type="match status" value="1"/>
</dbReference>